<dbReference type="InterPro" id="IPR006619">
    <property type="entry name" value="PGRP_domain_met/bac"/>
</dbReference>
<protein>
    <recommendedName>
        <fullName evidence="1">LysM domain-containing protein</fullName>
    </recommendedName>
</protein>
<sequence length="251" mass="27947">SALAAHNGIANPNKVKIGRKLIIPAKTETLTYTIRKGDTLSTIANKYKTTAAAIANANGIKDPNTIKPGQKLKITKGTTGKPTKAKPAAIASSTLREINRPRIRRNRWKHIVVHHSADSNNSIRGMEHYHRRDRRMENGLAYHFVIGNGVNTTDGKIYVCDRWKRQIQGGHIGSAALNEIAIGICLVGNFEKTLPTAKQKASLKALVSRLRSRTGIPYNRIYTHRQFHHHKKLKSTICPGRRFSLRSILST</sequence>
<name>A0A382KFZ6_9ZZZZ</name>
<dbReference type="AlphaFoldDB" id="A0A382KFZ6"/>
<dbReference type="PANTHER" id="PTHR33734">
    <property type="entry name" value="LYSM DOMAIN-CONTAINING GPI-ANCHORED PROTEIN 2"/>
    <property type="match status" value="1"/>
</dbReference>
<accession>A0A382KFZ6</accession>
<dbReference type="GO" id="GO:0009253">
    <property type="term" value="P:peptidoglycan catabolic process"/>
    <property type="evidence" value="ECO:0007669"/>
    <property type="project" value="InterPro"/>
</dbReference>
<dbReference type="SUPFAM" id="SSF54106">
    <property type="entry name" value="LysM domain"/>
    <property type="match status" value="1"/>
</dbReference>
<evidence type="ECO:0000259" key="1">
    <source>
        <dbReference type="PROSITE" id="PS51782"/>
    </source>
</evidence>
<dbReference type="Gene3D" id="3.40.80.10">
    <property type="entry name" value="Peptidoglycan recognition protein-like"/>
    <property type="match status" value="1"/>
</dbReference>
<feature type="domain" description="LysM" evidence="1">
    <location>
        <begin position="30"/>
        <end position="74"/>
    </location>
</feature>
<dbReference type="CDD" id="cd00118">
    <property type="entry name" value="LysM"/>
    <property type="match status" value="1"/>
</dbReference>
<dbReference type="SMART" id="SM00701">
    <property type="entry name" value="PGRP"/>
    <property type="match status" value="1"/>
</dbReference>
<dbReference type="GO" id="GO:0008745">
    <property type="term" value="F:N-acetylmuramoyl-L-alanine amidase activity"/>
    <property type="evidence" value="ECO:0007669"/>
    <property type="project" value="InterPro"/>
</dbReference>
<dbReference type="Pfam" id="PF01476">
    <property type="entry name" value="LysM"/>
    <property type="match status" value="2"/>
</dbReference>
<dbReference type="SUPFAM" id="SSF55846">
    <property type="entry name" value="N-acetylmuramoyl-L-alanine amidase-like"/>
    <property type="match status" value="1"/>
</dbReference>
<reference evidence="2" key="1">
    <citation type="submission" date="2018-05" db="EMBL/GenBank/DDBJ databases">
        <authorList>
            <person name="Lanie J.A."/>
            <person name="Ng W.-L."/>
            <person name="Kazmierczak K.M."/>
            <person name="Andrzejewski T.M."/>
            <person name="Davidsen T.M."/>
            <person name="Wayne K.J."/>
            <person name="Tettelin H."/>
            <person name="Glass J.I."/>
            <person name="Rusch D."/>
            <person name="Podicherti R."/>
            <person name="Tsui H.-C.T."/>
            <person name="Winkler M.E."/>
        </authorList>
    </citation>
    <scope>NUCLEOTIDE SEQUENCE</scope>
</reference>
<dbReference type="InterPro" id="IPR036779">
    <property type="entry name" value="LysM_dom_sf"/>
</dbReference>
<gene>
    <name evidence="2" type="ORF">METZ01_LOCUS276162</name>
</gene>
<dbReference type="PROSITE" id="PS51782">
    <property type="entry name" value="LYSM"/>
    <property type="match status" value="1"/>
</dbReference>
<dbReference type="PANTHER" id="PTHR33734:SF22">
    <property type="entry name" value="MEMBRANE-BOUND LYTIC MUREIN TRANSGLYCOSYLASE D"/>
    <property type="match status" value="1"/>
</dbReference>
<dbReference type="CDD" id="cd06583">
    <property type="entry name" value="PGRP"/>
    <property type="match status" value="1"/>
</dbReference>
<evidence type="ECO:0000313" key="2">
    <source>
        <dbReference type="EMBL" id="SVC23308.1"/>
    </source>
</evidence>
<dbReference type="InterPro" id="IPR036505">
    <property type="entry name" value="Amidase/PGRP_sf"/>
</dbReference>
<dbReference type="InterPro" id="IPR002502">
    <property type="entry name" value="Amidase_domain"/>
</dbReference>
<dbReference type="InterPro" id="IPR018392">
    <property type="entry name" value="LysM"/>
</dbReference>
<feature type="non-terminal residue" evidence="2">
    <location>
        <position position="1"/>
    </location>
</feature>
<dbReference type="Pfam" id="PF01510">
    <property type="entry name" value="Amidase_2"/>
    <property type="match status" value="1"/>
</dbReference>
<dbReference type="Gene3D" id="3.10.350.10">
    <property type="entry name" value="LysM domain"/>
    <property type="match status" value="1"/>
</dbReference>
<dbReference type="SMART" id="SM00257">
    <property type="entry name" value="LysM"/>
    <property type="match status" value="1"/>
</dbReference>
<dbReference type="EMBL" id="UINC01080403">
    <property type="protein sequence ID" value="SVC23308.1"/>
    <property type="molecule type" value="Genomic_DNA"/>
</dbReference>
<proteinExistence type="predicted"/>
<organism evidence="2">
    <name type="scientific">marine metagenome</name>
    <dbReference type="NCBI Taxonomy" id="408172"/>
    <lineage>
        <taxon>unclassified sequences</taxon>
        <taxon>metagenomes</taxon>
        <taxon>ecological metagenomes</taxon>
    </lineage>
</organism>
<dbReference type="GO" id="GO:0008270">
    <property type="term" value="F:zinc ion binding"/>
    <property type="evidence" value="ECO:0007669"/>
    <property type="project" value="InterPro"/>
</dbReference>